<sequence>MGMQKLLVFVIILFTFLNNQTSAAPVNHQQPSTASTQTTEGFLVINIPEYMRKITTTPFPYNTPTTQETTVVSILLILGAVAALVMISQFTSLFKTVKNALF</sequence>
<keyword evidence="4" id="KW-1185">Reference proteome</keyword>
<organism evidence="3 4">
    <name type="scientific">Clytia hemisphaerica</name>
    <dbReference type="NCBI Taxonomy" id="252671"/>
    <lineage>
        <taxon>Eukaryota</taxon>
        <taxon>Metazoa</taxon>
        <taxon>Cnidaria</taxon>
        <taxon>Hydrozoa</taxon>
        <taxon>Hydroidolina</taxon>
        <taxon>Leptothecata</taxon>
        <taxon>Obeliida</taxon>
        <taxon>Clytiidae</taxon>
        <taxon>Clytia</taxon>
    </lineage>
</organism>
<keyword evidence="2" id="KW-0732">Signal</keyword>
<evidence type="ECO:0008006" key="5">
    <source>
        <dbReference type="Google" id="ProtNLM"/>
    </source>
</evidence>
<evidence type="ECO:0000256" key="2">
    <source>
        <dbReference type="SAM" id="SignalP"/>
    </source>
</evidence>
<feature type="chain" id="PRO_5029645685" description="Cnidarian restricted protein" evidence="2">
    <location>
        <begin position="24"/>
        <end position="102"/>
    </location>
</feature>
<name>A0A7M5X283_9CNID</name>
<keyword evidence="1" id="KW-0812">Transmembrane</keyword>
<protein>
    <recommendedName>
        <fullName evidence="5">Cnidarian restricted protein</fullName>
    </recommendedName>
</protein>
<keyword evidence="1" id="KW-1133">Transmembrane helix</keyword>
<dbReference type="AlphaFoldDB" id="A0A7M5X283"/>
<accession>A0A7M5X283</accession>
<evidence type="ECO:0000313" key="3">
    <source>
        <dbReference type="EnsemblMetazoa" id="CLYHEMP016057.1"/>
    </source>
</evidence>
<dbReference type="RefSeq" id="XP_066918779.1">
    <property type="nucleotide sequence ID" value="XM_067062678.1"/>
</dbReference>
<evidence type="ECO:0000256" key="1">
    <source>
        <dbReference type="SAM" id="Phobius"/>
    </source>
</evidence>
<dbReference type="Proteomes" id="UP000594262">
    <property type="component" value="Unplaced"/>
</dbReference>
<proteinExistence type="predicted"/>
<dbReference type="EnsemblMetazoa" id="CLYHEMT016057.1">
    <property type="protein sequence ID" value="CLYHEMP016057.1"/>
    <property type="gene ID" value="CLYHEMG016057"/>
</dbReference>
<reference evidence="3" key="1">
    <citation type="submission" date="2021-01" db="UniProtKB">
        <authorList>
            <consortium name="EnsemblMetazoa"/>
        </authorList>
    </citation>
    <scope>IDENTIFICATION</scope>
</reference>
<dbReference type="GeneID" id="136806111"/>
<evidence type="ECO:0000313" key="4">
    <source>
        <dbReference type="Proteomes" id="UP000594262"/>
    </source>
</evidence>
<keyword evidence="1" id="KW-0472">Membrane</keyword>
<feature type="signal peptide" evidence="2">
    <location>
        <begin position="1"/>
        <end position="23"/>
    </location>
</feature>
<feature type="transmembrane region" description="Helical" evidence="1">
    <location>
        <begin position="71"/>
        <end position="94"/>
    </location>
</feature>